<name>A0A4Q1C2D3_9BACT</name>
<feature type="binding site" evidence="4">
    <location>
        <position position="153"/>
    </location>
    <ligand>
        <name>a divalent metal cation</name>
        <dbReference type="ChEBI" id="CHEBI:60240"/>
        <label>2</label>
    </ligand>
</feature>
<evidence type="ECO:0000256" key="1">
    <source>
        <dbReference type="ARBA" id="ARBA00009275"/>
    </source>
</evidence>
<comment type="similarity">
    <text evidence="1">Belongs to the metallo-dependent hydrolases superfamily. TatD-type hydrolase family.</text>
</comment>
<dbReference type="InterPro" id="IPR015991">
    <property type="entry name" value="TatD/YcfH-like"/>
</dbReference>
<dbReference type="SUPFAM" id="SSF51556">
    <property type="entry name" value="Metallo-dependent hydrolases"/>
    <property type="match status" value="1"/>
</dbReference>
<protein>
    <submittedName>
        <fullName evidence="5">TatD family deoxyribonuclease</fullName>
    </submittedName>
</protein>
<dbReference type="FunFam" id="3.20.20.140:FF:000005">
    <property type="entry name" value="TatD family hydrolase"/>
    <property type="match status" value="1"/>
</dbReference>
<proteinExistence type="inferred from homology"/>
<organism evidence="5 6">
    <name type="scientific">Aquirufa rosea</name>
    <dbReference type="NCBI Taxonomy" id="2509241"/>
    <lineage>
        <taxon>Bacteria</taxon>
        <taxon>Pseudomonadati</taxon>
        <taxon>Bacteroidota</taxon>
        <taxon>Cytophagia</taxon>
        <taxon>Cytophagales</taxon>
        <taxon>Flectobacillaceae</taxon>
        <taxon>Aquirufa</taxon>
    </lineage>
</organism>
<keyword evidence="6" id="KW-1185">Reference proteome</keyword>
<dbReference type="Pfam" id="PF01026">
    <property type="entry name" value="TatD_DNase"/>
    <property type="match status" value="1"/>
</dbReference>
<dbReference type="AlphaFoldDB" id="A0A4Q1C2D3"/>
<dbReference type="PANTHER" id="PTHR46124:SF4">
    <property type="entry name" value="HYDROLASE TATD"/>
    <property type="match status" value="1"/>
</dbReference>
<dbReference type="PANTHER" id="PTHR46124">
    <property type="entry name" value="D-AMINOACYL-TRNA DEACYLASE"/>
    <property type="match status" value="1"/>
</dbReference>
<dbReference type="GO" id="GO:0046872">
    <property type="term" value="F:metal ion binding"/>
    <property type="evidence" value="ECO:0007669"/>
    <property type="project" value="UniProtKB-KW"/>
</dbReference>
<dbReference type="NCBIfam" id="TIGR00010">
    <property type="entry name" value="YchF/TatD family DNA exonuclease"/>
    <property type="match status" value="1"/>
</dbReference>
<evidence type="ECO:0000256" key="3">
    <source>
        <dbReference type="ARBA" id="ARBA00022801"/>
    </source>
</evidence>
<sequence>MIDTHAHLYDEYFTNEWNQHLVEMQTAGIKEVWLPNCDQESWNALWNLYTQNPSLCKPMIGLHPTYVKEDFNNQLSFLELELASKKVLAIGEIGLDYYWDITYKEQQISAFITQCHWALEHHIWIDVHCRKAYADLISVLKRKEFEDLHGIIHCFSGDAREAKTLVDLGYTLGIGGVLTYKNAQLFQDIQDIPLSHLVLETDSPYLSPVPHRGKPNTPAYLGIIAQKLADYRQISKEEVIRITTQNALEMKKFSSFE</sequence>
<gene>
    <name evidence="5" type="ORF">ESB04_01050</name>
</gene>
<keyword evidence="3" id="KW-0378">Hydrolase</keyword>
<dbReference type="RefSeq" id="WP_129025356.1">
    <property type="nucleotide sequence ID" value="NZ_SDHY01000001.1"/>
</dbReference>
<dbReference type="InterPro" id="IPR001130">
    <property type="entry name" value="TatD-like"/>
</dbReference>
<dbReference type="CDD" id="cd01310">
    <property type="entry name" value="TatD_DNAse"/>
    <property type="match status" value="1"/>
</dbReference>
<evidence type="ECO:0000313" key="5">
    <source>
        <dbReference type="EMBL" id="RXK52265.1"/>
    </source>
</evidence>
<dbReference type="Proteomes" id="UP000289455">
    <property type="component" value="Unassembled WGS sequence"/>
</dbReference>
<dbReference type="Gene3D" id="3.20.20.140">
    <property type="entry name" value="Metal-dependent hydrolases"/>
    <property type="match status" value="1"/>
</dbReference>
<feature type="binding site" evidence="4">
    <location>
        <position position="7"/>
    </location>
    <ligand>
        <name>a divalent metal cation</name>
        <dbReference type="ChEBI" id="CHEBI:60240"/>
        <label>1</label>
    </ligand>
</feature>
<evidence type="ECO:0000313" key="6">
    <source>
        <dbReference type="Proteomes" id="UP000289455"/>
    </source>
</evidence>
<dbReference type="GO" id="GO:0005829">
    <property type="term" value="C:cytosol"/>
    <property type="evidence" value="ECO:0007669"/>
    <property type="project" value="TreeGrafter"/>
</dbReference>
<dbReference type="InterPro" id="IPR032466">
    <property type="entry name" value="Metal_Hydrolase"/>
</dbReference>
<keyword evidence="2 4" id="KW-0479">Metal-binding</keyword>
<accession>A0A4Q1C2D3</accession>
<feature type="binding site" evidence="4">
    <location>
        <position position="128"/>
    </location>
    <ligand>
        <name>a divalent metal cation</name>
        <dbReference type="ChEBI" id="CHEBI:60240"/>
        <label>2</label>
    </ligand>
</feature>
<dbReference type="GO" id="GO:0016788">
    <property type="term" value="F:hydrolase activity, acting on ester bonds"/>
    <property type="evidence" value="ECO:0007669"/>
    <property type="project" value="InterPro"/>
</dbReference>
<comment type="caution">
    <text evidence="5">The sequence shown here is derived from an EMBL/GenBank/DDBJ whole genome shotgun (WGS) entry which is preliminary data.</text>
</comment>
<reference evidence="5 6" key="1">
    <citation type="submission" date="2019-01" db="EMBL/GenBank/DDBJ databases">
        <title>Cytophagaceae bacterium strain CAR-16.</title>
        <authorList>
            <person name="Chen W.-M."/>
        </authorList>
    </citation>
    <scope>NUCLEOTIDE SEQUENCE [LARGE SCALE GENOMIC DNA]</scope>
    <source>
        <strain evidence="5 6">CAR-16</strain>
    </source>
</reference>
<feature type="binding site" evidence="4">
    <location>
        <position position="202"/>
    </location>
    <ligand>
        <name>a divalent metal cation</name>
        <dbReference type="ChEBI" id="CHEBI:60240"/>
        <label>1</label>
    </ligand>
</feature>
<evidence type="ECO:0000256" key="2">
    <source>
        <dbReference type="ARBA" id="ARBA00022723"/>
    </source>
</evidence>
<feature type="binding site" evidence="4">
    <location>
        <position position="92"/>
    </location>
    <ligand>
        <name>a divalent metal cation</name>
        <dbReference type="ChEBI" id="CHEBI:60240"/>
        <label>1</label>
    </ligand>
</feature>
<dbReference type="OrthoDB" id="9810005at2"/>
<dbReference type="PIRSF" id="PIRSF005902">
    <property type="entry name" value="DNase_TatD"/>
    <property type="match status" value="1"/>
</dbReference>
<evidence type="ECO:0000256" key="4">
    <source>
        <dbReference type="PIRSR" id="PIRSR005902-1"/>
    </source>
</evidence>
<dbReference type="EMBL" id="SDHY01000001">
    <property type="protein sequence ID" value="RXK52265.1"/>
    <property type="molecule type" value="Genomic_DNA"/>
</dbReference>
<dbReference type="GO" id="GO:0004536">
    <property type="term" value="F:DNA nuclease activity"/>
    <property type="evidence" value="ECO:0007669"/>
    <property type="project" value="InterPro"/>
</dbReference>
<feature type="binding site" evidence="4">
    <location>
        <position position="5"/>
    </location>
    <ligand>
        <name>a divalent metal cation</name>
        <dbReference type="ChEBI" id="CHEBI:60240"/>
        <label>1</label>
    </ligand>
</feature>